<accession>A0AA42CQK9</accession>
<dbReference type="InterPro" id="IPR036390">
    <property type="entry name" value="WH_DNA-bd_sf"/>
</dbReference>
<comment type="similarity">
    <text evidence="1">Belongs to the LysR transcriptional regulatory family.</text>
</comment>
<dbReference type="PROSITE" id="PS50931">
    <property type="entry name" value="HTH_LYSR"/>
    <property type="match status" value="1"/>
</dbReference>
<protein>
    <submittedName>
        <fullName evidence="6">LysR family transcriptional regulator</fullName>
    </submittedName>
</protein>
<dbReference type="FunFam" id="1.10.10.10:FF:000001">
    <property type="entry name" value="LysR family transcriptional regulator"/>
    <property type="match status" value="1"/>
</dbReference>
<evidence type="ECO:0000256" key="2">
    <source>
        <dbReference type="ARBA" id="ARBA00023015"/>
    </source>
</evidence>
<dbReference type="CDD" id="cd05466">
    <property type="entry name" value="PBP2_LTTR_substrate"/>
    <property type="match status" value="1"/>
</dbReference>
<dbReference type="GO" id="GO:0003677">
    <property type="term" value="F:DNA binding"/>
    <property type="evidence" value="ECO:0007669"/>
    <property type="project" value="UniProtKB-KW"/>
</dbReference>
<dbReference type="RefSeq" id="WP_282587967.1">
    <property type="nucleotide sequence ID" value="NZ_JAMOIM010000028.1"/>
</dbReference>
<keyword evidence="2" id="KW-0805">Transcription regulation</keyword>
<dbReference type="Proteomes" id="UP001165667">
    <property type="component" value="Unassembled WGS sequence"/>
</dbReference>
<dbReference type="GO" id="GO:0032993">
    <property type="term" value="C:protein-DNA complex"/>
    <property type="evidence" value="ECO:0007669"/>
    <property type="project" value="TreeGrafter"/>
</dbReference>
<sequence>MHQVRYFLAVANHLNFTRAADALCVAQPSLTRAIQKLEAELQGPLFRRERANTHLTELGQVMLPYLQAAFDAAEAAKRQARIVQKREAGSLSLGVCAGIDARGPAELVFDIIRNMENVEVSVEIAEPEAIERRLIGGDFDAALMAPVSDLRERFDLHVIHDDAMVVAFANGHDFARHDRVELEALDGEPLIERTDCHFEKALAAIMHQRGVTRIVRHNSNDPCWTAEFVRSGLGCAIMPAAMAASHSLQFRVLDGLTLRHATMLATVRGRRYSTALAALMQSIRQRSRS</sequence>
<feature type="domain" description="HTH lysR-type" evidence="5">
    <location>
        <begin position="1"/>
        <end position="56"/>
    </location>
</feature>
<evidence type="ECO:0000259" key="5">
    <source>
        <dbReference type="PROSITE" id="PS50931"/>
    </source>
</evidence>
<evidence type="ECO:0000313" key="7">
    <source>
        <dbReference type="Proteomes" id="UP001165667"/>
    </source>
</evidence>
<evidence type="ECO:0000256" key="4">
    <source>
        <dbReference type="ARBA" id="ARBA00023163"/>
    </source>
</evidence>
<evidence type="ECO:0000256" key="1">
    <source>
        <dbReference type="ARBA" id="ARBA00009437"/>
    </source>
</evidence>
<dbReference type="Pfam" id="PF03466">
    <property type="entry name" value="LysR_substrate"/>
    <property type="match status" value="1"/>
</dbReference>
<gene>
    <name evidence="6" type="ORF">M8523_26555</name>
</gene>
<name>A0AA42CQK9_9HYPH</name>
<dbReference type="GO" id="GO:0003700">
    <property type="term" value="F:DNA-binding transcription factor activity"/>
    <property type="evidence" value="ECO:0007669"/>
    <property type="project" value="InterPro"/>
</dbReference>
<keyword evidence="7" id="KW-1185">Reference proteome</keyword>
<evidence type="ECO:0000313" key="6">
    <source>
        <dbReference type="EMBL" id="MCW6511540.1"/>
    </source>
</evidence>
<dbReference type="InterPro" id="IPR036388">
    <property type="entry name" value="WH-like_DNA-bd_sf"/>
</dbReference>
<reference evidence="6" key="1">
    <citation type="submission" date="2022-05" db="EMBL/GenBank/DDBJ databases">
        <authorList>
            <person name="Pankratov T."/>
        </authorList>
    </citation>
    <scope>NUCLEOTIDE SEQUENCE</scope>
    <source>
        <strain evidence="6">BP6-180914</strain>
    </source>
</reference>
<keyword evidence="3" id="KW-0238">DNA-binding</keyword>
<keyword evidence="4" id="KW-0804">Transcription</keyword>
<dbReference type="PRINTS" id="PR00039">
    <property type="entry name" value="HTHLYSR"/>
</dbReference>
<dbReference type="EMBL" id="JAMOIM010000028">
    <property type="protein sequence ID" value="MCW6511540.1"/>
    <property type="molecule type" value="Genomic_DNA"/>
</dbReference>
<dbReference type="InterPro" id="IPR000847">
    <property type="entry name" value="LysR_HTH_N"/>
</dbReference>
<dbReference type="Gene3D" id="3.40.190.290">
    <property type="match status" value="1"/>
</dbReference>
<dbReference type="AlphaFoldDB" id="A0AA42CQK9"/>
<dbReference type="PANTHER" id="PTHR30346:SF28">
    <property type="entry name" value="HTH-TYPE TRANSCRIPTIONAL REGULATOR CYNR"/>
    <property type="match status" value="1"/>
</dbReference>
<dbReference type="Gene3D" id="1.10.10.10">
    <property type="entry name" value="Winged helix-like DNA-binding domain superfamily/Winged helix DNA-binding domain"/>
    <property type="match status" value="1"/>
</dbReference>
<dbReference type="PANTHER" id="PTHR30346">
    <property type="entry name" value="TRANSCRIPTIONAL DUAL REGULATOR HCAR-RELATED"/>
    <property type="match status" value="1"/>
</dbReference>
<dbReference type="SUPFAM" id="SSF46785">
    <property type="entry name" value="Winged helix' DNA-binding domain"/>
    <property type="match status" value="1"/>
</dbReference>
<dbReference type="InterPro" id="IPR005119">
    <property type="entry name" value="LysR_subst-bd"/>
</dbReference>
<dbReference type="SUPFAM" id="SSF53850">
    <property type="entry name" value="Periplasmic binding protein-like II"/>
    <property type="match status" value="1"/>
</dbReference>
<organism evidence="6 7">
    <name type="scientific">Lichenifustis flavocetrariae</name>
    <dbReference type="NCBI Taxonomy" id="2949735"/>
    <lineage>
        <taxon>Bacteria</taxon>
        <taxon>Pseudomonadati</taxon>
        <taxon>Pseudomonadota</taxon>
        <taxon>Alphaproteobacteria</taxon>
        <taxon>Hyphomicrobiales</taxon>
        <taxon>Lichenihabitantaceae</taxon>
        <taxon>Lichenifustis</taxon>
    </lineage>
</organism>
<comment type="caution">
    <text evidence="6">The sequence shown here is derived from an EMBL/GenBank/DDBJ whole genome shotgun (WGS) entry which is preliminary data.</text>
</comment>
<proteinExistence type="inferred from homology"/>
<evidence type="ECO:0000256" key="3">
    <source>
        <dbReference type="ARBA" id="ARBA00023125"/>
    </source>
</evidence>
<dbReference type="Pfam" id="PF00126">
    <property type="entry name" value="HTH_1"/>
    <property type="match status" value="1"/>
</dbReference>